<organism evidence="1 2">
    <name type="scientific">Hominisplanchenecus murintestinalis</name>
    <dbReference type="NCBI Taxonomy" id="2941517"/>
    <lineage>
        <taxon>Bacteria</taxon>
        <taxon>Bacillati</taxon>
        <taxon>Bacillota</taxon>
        <taxon>Clostridia</taxon>
        <taxon>Lachnospirales</taxon>
        <taxon>Lachnospiraceae</taxon>
        <taxon>Hominisplanchenecus</taxon>
    </lineage>
</organism>
<dbReference type="Proteomes" id="UP000307720">
    <property type="component" value="Unassembled WGS sequence"/>
</dbReference>
<accession>A0AC61R1P8</accession>
<comment type="caution">
    <text evidence="1">The sequence shown here is derived from an EMBL/GenBank/DDBJ whole genome shotgun (WGS) entry which is preliminary data.</text>
</comment>
<gene>
    <name evidence="1" type="ORF">E5357_04080</name>
</gene>
<reference evidence="1" key="1">
    <citation type="submission" date="2019-04" db="EMBL/GenBank/DDBJ databases">
        <title>Microbes associate with the intestines of laboratory mice.</title>
        <authorList>
            <person name="Navarre W."/>
            <person name="Wong E."/>
            <person name="Huang K."/>
            <person name="Tropini C."/>
            <person name="Ng K."/>
            <person name="Yu B."/>
        </authorList>
    </citation>
    <scope>NUCLEOTIDE SEQUENCE</scope>
    <source>
        <strain evidence="1">NM72_1-8</strain>
    </source>
</reference>
<keyword evidence="1" id="KW-0067">ATP-binding</keyword>
<keyword evidence="1" id="KW-0547">Nucleotide-binding</keyword>
<sequence>MEIKIQALKKNYGQKTALDNISLTIENGMFGLLGRNGAGKTTLMQILSTLRKPTSGKIIFNEIPLEDTQKIRPLIGYLPQEFSLYPDMSVLEIMRYLAALSNLSAEVQRQRIPDLLQRVNLWENREKKVRKLSGGMKRRLGIAQALLHDPQVLIADEPTVGLDPQERLRFYALLNEFSSNRIVIVSSHIVSDIETVCEKVAVLDAGKLLFTGTVEDLAQTAAGKVYELTVPKSRQASIQNEYCVLSSQGHLADVKIRVLHDSEPTVGDPVTCEATVEDGYMEMLRQLEQGVKK</sequence>
<keyword evidence="2" id="KW-1185">Reference proteome</keyword>
<dbReference type="EMBL" id="SRZB01000004">
    <property type="protein sequence ID" value="TGX99908.1"/>
    <property type="molecule type" value="Genomic_DNA"/>
</dbReference>
<evidence type="ECO:0000313" key="2">
    <source>
        <dbReference type="Proteomes" id="UP000307720"/>
    </source>
</evidence>
<protein>
    <submittedName>
        <fullName evidence="1">ABC transporter ATP-binding protein</fullName>
    </submittedName>
</protein>
<evidence type="ECO:0000313" key="1">
    <source>
        <dbReference type="EMBL" id="TGX99908.1"/>
    </source>
</evidence>
<name>A0AC61R1P8_9FIRM</name>
<proteinExistence type="predicted"/>